<organism evidence="6 7">
    <name type="scientific">Plakobranchus ocellatus</name>
    <dbReference type="NCBI Taxonomy" id="259542"/>
    <lineage>
        <taxon>Eukaryota</taxon>
        <taxon>Metazoa</taxon>
        <taxon>Spiralia</taxon>
        <taxon>Lophotrochozoa</taxon>
        <taxon>Mollusca</taxon>
        <taxon>Gastropoda</taxon>
        <taxon>Heterobranchia</taxon>
        <taxon>Euthyneura</taxon>
        <taxon>Panpulmonata</taxon>
        <taxon>Sacoglossa</taxon>
        <taxon>Placobranchoidea</taxon>
        <taxon>Plakobranchidae</taxon>
        <taxon>Plakobranchus</taxon>
    </lineage>
</organism>
<dbReference type="Pfam" id="PF05225">
    <property type="entry name" value="HTH_psq"/>
    <property type="match status" value="1"/>
</dbReference>
<evidence type="ECO:0000313" key="6">
    <source>
        <dbReference type="EMBL" id="GFO42280.1"/>
    </source>
</evidence>
<comment type="subcellular location">
    <subcellularLocation>
        <location evidence="1">Nucleus</location>
    </subcellularLocation>
</comment>
<dbReference type="InterPro" id="IPR007889">
    <property type="entry name" value="HTH_Psq"/>
</dbReference>
<feature type="compositionally biased region" description="Low complexity" evidence="4">
    <location>
        <begin position="439"/>
        <end position="457"/>
    </location>
</feature>
<sequence>MAPAKNTGLVKKVVRKRHDNATVTKAIDAIKGGLSFRKASAMFGIPLGTLVDKVKGRRPLYTEKNTSSLLTLIEEQKLVEWLIALARSGFGRSVDDLRMTAKRLIDIRREKEGSSSSATSEDTTPSRAWAYQFLKRQPQLTMPVSLGKERAVICSAAVRGWFEELRSHCDAIDPELLKSPQRLFNAGETGFSFDPKSRKVIAEKGAKNEYKVISNTKKQVTVLACTSAAGQYLPPTLIYPYKRVPTKNLLADFPGALIQASDNGWITAPIFFKWLEECFIPAVKPLPKPVLLLVDGHPSHTSMVEITEICLENQVVLFCLLPHSSHLIQPLDQALFGSLKLAWSEASREHTFHTGERVGLDSFAGVFRHAWEKSATKAMAEKSFNAAGIYPFNPDRVLLAGKLGPGAVFQKQAPSNAPGVTPHVDDHTYTTTPPIPSDNPVLPSPSNIIPISLSPIPSDNPTPPSPLNITPIFFPSIPSDDPDPASPSSVVPTSFPPTLSNNANFLSSLQEDTRLPSSPAPQSFILSDTVKAMTAGQLSALRAYTVFIQEEIGSRKSKDFLDRLSSTQPQPAGDHEFQSFHDHIQKLTEAFTRKTPEKVPLTQEDILKLPKFNSSKGCRKRKMTPTIPHLLSSEEWGNLKKKKILDKEEAKRKKNEKKEAKRKKNEKKEAKIKKNEKKEAAARRKGGTEKKKRGGIGGEEEEER</sequence>
<dbReference type="Proteomes" id="UP000735302">
    <property type="component" value="Unassembled WGS sequence"/>
</dbReference>
<evidence type="ECO:0000313" key="7">
    <source>
        <dbReference type="Proteomes" id="UP000735302"/>
    </source>
</evidence>
<dbReference type="PANTHER" id="PTHR19303:SF74">
    <property type="entry name" value="POGO TRANSPOSABLE ELEMENT WITH KRAB DOMAIN"/>
    <property type="match status" value="1"/>
</dbReference>
<reference evidence="6 7" key="1">
    <citation type="journal article" date="2021" name="Elife">
        <title>Chloroplast acquisition without the gene transfer in kleptoplastic sea slugs, Plakobranchus ocellatus.</title>
        <authorList>
            <person name="Maeda T."/>
            <person name="Takahashi S."/>
            <person name="Yoshida T."/>
            <person name="Shimamura S."/>
            <person name="Takaki Y."/>
            <person name="Nagai Y."/>
            <person name="Toyoda A."/>
            <person name="Suzuki Y."/>
            <person name="Arimoto A."/>
            <person name="Ishii H."/>
            <person name="Satoh N."/>
            <person name="Nishiyama T."/>
            <person name="Hasebe M."/>
            <person name="Maruyama T."/>
            <person name="Minagawa J."/>
            <person name="Obokata J."/>
            <person name="Shigenobu S."/>
        </authorList>
    </citation>
    <scope>NUCLEOTIDE SEQUENCE [LARGE SCALE GENOMIC DNA]</scope>
</reference>
<dbReference type="GO" id="GO:0005634">
    <property type="term" value="C:nucleus"/>
    <property type="evidence" value="ECO:0007669"/>
    <property type="project" value="UniProtKB-SubCell"/>
</dbReference>
<comment type="caution">
    <text evidence="6">The sequence shown here is derived from an EMBL/GenBank/DDBJ whole genome shotgun (WGS) entry which is preliminary data.</text>
</comment>
<accession>A0AAV4DDW5</accession>
<protein>
    <submittedName>
        <fullName evidence="6">Tigger transposable element-derived protein 6-like protein</fullName>
    </submittedName>
</protein>
<feature type="compositionally biased region" description="Basic and acidic residues" evidence="4">
    <location>
        <begin position="666"/>
        <end position="689"/>
    </location>
</feature>
<evidence type="ECO:0000256" key="3">
    <source>
        <dbReference type="ARBA" id="ARBA00023242"/>
    </source>
</evidence>
<evidence type="ECO:0000256" key="2">
    <source>
        <dbReference type="ARBA" id="ARBA00023125"/>
    </source>
</evidence>
<dbReference type="PROSITE" id="PS51253">
    <property type="entry name" value="HTH_CENPB"/>
    <property type="match status" value="1"/>
</dbReference>
<dbReference type="Gene3D" id="1.10.10.60">
    <property type="entry name" value="Homeodomain-like"/>
    <property type="match status" value="1"/>
</dbReference>
<keyword evidence="7" id="KW-1185">Reference proteome</keyword>
<dbReference type="InterPro" id="IPR004875">
    <property type="entry name" value="DDE_SF_endonuclease_dom"/>
</dbReference>
<evidence type="ECO:0000256" key="1">
    <source>
        <dbReference type="ARBA" id="ARBA00004123"/>
    </source>
</evidence>
<dbReference type="SUPFAM" id="SSF46689">
    <property type="entry name" value="Homeodomain-like"/>
    <property type="match status" value="1"/>
</dbReference>
<dbReference type="EMBL" id="BLXT01007780">
    <property type="protein sequence ID" value="GFO42280.1"/>
    <property type="molecule type" value="Genomic_DNA"/>
</dbReference>
<dbReference type="Pfam" id="PF03184">
    <property type="entry name" value="DDE_1"/>
    <property type="match status" value="1"/>
</dbReference>
<feature type="compositionally biased region" description="Low complexity" evidence="4">
    <location>
        <begin position="486"/>
        <end position="495"/>
    </location>
</feature>
<feature type="domain" description="HTH CENPB-type" evidence="5">
    <location>
        <begin position="62"/>
        <end position="143"/>
    </location>
</feature>
<evidence type="ECO:0000259" key="5">
    <source>
        <dbReference type="PROSITE" id="PS51253"/>
    </source>
</evidence>
<dbReference type="GO" id="GO:0003677">
    <property type="term" value="F:DNA binding"/>
    <property type="evidence" value="ECO:0007669"/>
    <property type="project" value="UniProtKB-KW"/>
</dbReference>
<dbReference type="AlphaFoldDB" id="A0AAV4DDW5"/>
<keyword evidence="2" id="KW-0238">DNA-binding</keyword>
<feature type="region of interest" description="Disordered" evidence="4">
    <location>
        <begin position="645"/>
        <end position="704"/>
    </location>
</feature>
<gene>
    <name evidence="6" type="ORF">PoB_006878500</name>
</gene>
<name>A0AAV4DDW5_9GAST</name>
<feature type="region of interest" description="Disordered" evidence="4">
    <location>
        <begin position="412"/>
        <end position="495"/>
    </location>
</feature>
<dbReference type="InterPro" id="IPR006600">
    <property type="entry name" value="HTH_CenpB_DNA-bd_dom"/>
</dbReference>
<dbReference type="InterPro" id="IPR050863">
    <property type="entry name" value="CenT-Element_Derived"/>
</dbReference>
<evidence type="ECO:0000256" key="4">
    <source>
        <dbReference type="SAM" id="MobiDB-lite"/>
    </source>
</evidence>
<keyword evidence="3" id="KW-0539">Nucleus</keyword>
<feature type="compositionally biased region" description="Basic and acidic residues" evidence="4">
    <location>
        <begin position="645"/>
        <end position="659"/>
    </location>
</feature>
<dbReference type="PANTHER" id="PTHR19303">
    <property type="entry name" value="TRANSPOSON"/>
    <property type="match status" value="1"/>
</dbReference>
<proteinExistence type="predicted"/>
<dbReference type="InterPro" id="IPR009057">
    <property type="entry name" value="Homeodomain-like_sf"/>
</dbReference>